<dbReference type="AlphaFoldDB" id="A0A0R1QPK2"/>
<feature type="domain" description="ABC transmembrane type-1" evidence="9">
    <location>
        <begin position="46"/>
        <end position="321"/>
    </location>
</feature>
<accession>A0A0R1QPK2</accession>
<organism evidence="10 11">
    <name type="scientific">Levilactobacillus spicheri DSM 15429</name>
    <dbReference type="NCBI Taxonomy" id="1423805"/>
    <lineage>
        <taxon>Bacteria</taxon>
        <taxon>Bacillati</taxon>
        <taxon>Bacillota</taxon>
        <taxon>Bacilli</taxon>
        <taxon>Lactobacillales</taxon>
        <taxon>Lactobacillaceae</taxon>
        <taxon>Levilactobacillus</taxon>
    </lineage>
</organism>
<evidence type="ECO:0000313" key="11">
    <source>
        <dbReference type="Proteomes" id="UP000051835"/>
    </source>
</evidence>
<dbReference type="GO" id="GO:0016887">
    <property type="term" value="F:ATP hydrolysis activity"/>
    <property type="evidence" value="ECO:0007669"/>
    <property type="project" value="InterPro"/>
</dbReference>
<evidence type="ECO:0000259" key="8">
    <source>
        <dbReference type="PROSITE" id="PS50893"/>
    </source>
</evidence>
<evidence type="ECO:0000256" key="3">
    <source>
        <dbReference type="ARBA" id="ARBA00022741"/>
    </source>
</evidence>
<dbReference type="InterPro" id="IPR039421">
    <property type="entry name" value="Type_1_exporter"/>
</dbReference>
<name>A0A0R1QPK2_9LACO</name>
<sequence>MCQSKYKIKILLNYFNLMLEVHNMVNRKFWGLARGSVFVLAIVIPLAAAVEIAVSTLLQLITDTATGKSHWPYGWLVALVAGYIVVDALMAFVRAYLEQVTLNRIVTGVRERLLAALFRQPTGVTHDEQRTTTGYYNEMTATLAIFRSDYLQGSVNAYAQLWQFGIALGVSVMIKPVLSLLIVLLCLPGLGLPFLQRRRLKDNKQQVLTQTQAVTRQLQDATQGLRTIQLFNVQARLQALFRQQSRRLLRAQDQDQRTRKAVGGVSQFLDNLLYLGTWISGVYFVMNRTITLGQLVAFSQLMIFISEPIQSAAGLLSDVVGGRTAAALLRQRLAAAPEKLALAQLGTVRQVAYQNVTLTVADRAVLRQVTLTLRAGQRSLIVGPSGSGKSTLLTLPLSGETPITGTLRVNGRSVTDYASSDLAAHIGVLTQDSLIFDTTIANNLTLFDPAISPERLMAVLRRVGLTAYATPAGLQQRVSRQGHVLSGGERHRLALARVLLHSGEWTILDEPLTGLDPQTARDMGRVIADDFPGGWAVVTHQYDPALFAAADQVVVLAHGRVVAAGSVTAPAIQDWLHRLKLIEEPAG</sequence>
<dbReference type="GO" id="GO:0005524">
    <property type="term" value="F:ATP binding"/>
    <property type="evidence" value="ECO:0007669"/>
    <property type="project" value="UniProtKB-KW"/>
</dbReference>
<keyword evidence="5 7" id="KW-1133">Transmembrane helix</keyword>
<keyword evidence="6 7" id="KW-0472">Membrane</keyword>
<evidence type="ECO:0000256" key="6">
    <source>
        <dbReference type="ARBA" id="ARBA00023136"/>
    </source>
</evidence>
<dbReference type="CDD" id="cd03228">
    <property type="entry name" value="ABCC_MRP_Like"/>
    <property type="match status" value="1"/>
</dbReference>
<feature type="transmembrane region" description="Helical" evidence="7">
    <location>
        <begin position="37"/>
        <end position="61"/>
    </location>
</feature>
<dbReference type="InterPro" id="IPR003593">
    <property type="entry name" value="AAA+_ATPase"/>
</dbReference>
<evidence type="ECO:0000256" key="2">
    <source>
        <dbReference type="ARBA" id="ARBA00022692"/>
    </source>
</evidence>
<dbReference type="PROSITE" id="PS50893">
    <property type="entry name" value="ABC_TRANSPORTER_2"/>
    <property type="match status" value="1"/>
</dbReference>
<dbReference type="InterPro" id="IPR027417">
    <property type="entry name" value="P-loop_NTPase"/>
</dbReference>
<evidence type="ECO:0000259" key="9">
    <source>
        <dbReference type="PROSITE" id="PS50929"/>
    </source>
</evidence>
<dbReference type="EMBL" id="AZFC01000036">
    <property type="protein sequence ID" value="KRL46428.1"/>
    <property type="molecule type" value="Genomic_DNA"/>
</dbReference>
<dbReference type="InterPro" id="IPR003439">
    <property type="entry name" value="ABC_transporter-like_ATP-bd"/>
</dbReference>
<gene>
    <name evidence="10" type="ORF">FD37_GL000654</name>
</gene>
<proteinExistence type="predicted"/>
<dbReference type="Gene3D" id="1.20.1560.10">
    <property type="entry name" value="ABC transporter type 1, transmembrane domain"/>
    <property type="match status" value="1"/>
</dbReference>
<dbReference type="Gene3D" id="3.40.50.300">
    <property type="entry name" value="P-loop containing nucleotide triphosphate hydrolases"/>
    <property type="match status" value="1"/>
</dbReference>
<dbReference type="InterPro" id="IPR036640">
    <property type="entry name" value="ABC1_TM_sf"/>
</dbReference>
<keyword evidence="4 10" id="KW-0067">ATP-binding</keyword>
<dbReference type="PANTHER" id="PTHR43394:SF1">
    <property type="entry name" value="ATP-BINDING CASSETTE SUB-FAMILY B MEMBER 10, MITOCHONDRIAL"/>
    <property type="match status" value="1"/>
</dbReference>
<keyword evidence="3" id="KW-0547">Nucleotide-binding</keyword>
<dbReference type="InterPro" id="IPR011527">
    <property type="entry name" value="ABC1_TM_dom"/>
</dbReference>
<evidence type="ECO:0000256" key="4">
    <source>
        <dbReference type="ARBA" id="ARBA00022840"/>
    </source>
</evidence>
<dbReference type="Pfam" id="PF00664">
    <property type="entry name" value="ABC_membrane"/>
    <property type="match status" value="1"/>
</dbReference>
<evidence type="ECO:0000256" key="5">
    <source>
        <dbReference type="ARBA" id="ARBA00022989"/>
    </source>
</evidence>
<dbReference type="PATRIC" id="fig|1423805.4.peg.668"/>
<dbReference type="SUPFAM" id="SSF90123">
    <property type="entry name" value="ABC transporter transmembrane region"/>
    <property type="match status" value="1"/>
</dbReference>
<protein>
    <submittedName>
        <fullName evidence="10">Abc transporter atp-binding and membrane spanning permease</fullName>
    </submittedName>
</protein>
<evidence type="ECO:0000256" key="7">
    <source>
        <dbReference type="SAM" id="Phobius"/>
    </source>
</evidence>
<dbReference type="PROSITE" id="PS50929">
    <property type="entry name" value="ABC_TM1F"/>
    <property type="match status" value="1"/>
</dbReference>
<dbReference type="Proteomes" id="UP000051835">
    <property type="component" value="Unassembled WGS sequence"/>
</dbReference>
<feature type="domain" description="ABC transporter" evidence="8">
    <location>
        <begin position="351"/>
        <end position="583"/>
    </location>
</feature>
<dbReference type="SMART" id="SM00382">
    <property type="entry name" value="AAA"/>
    <property type="match status" value="1"/>
</dbReference>
<comment type="subcellular location">
    <subcellularLocation>
        <location evidence="1">Cell membrane</location>
        <topology evidence="1">Multi-pass membrane protein</topology>
    </subcellularLocation>
</comment>
<reference evidence="10 11" key="1">
    <citation type="journal article" date="2015" name="Genome Announc.">
        <title>Expanding the biotechnology potential of lactobacilli through comparative genomics of 213 strains and associated genera.</title>
        <authorList>
            <person name="Sun Z."/>
            <person name="Harris H.M."/>
            <person name="McCann A."/>
            <person name="Guo C."/>
            <person name="Argimon S."/>
            <person name="Zhang W."/>
            <person name="Yang X."/>
            <person name="Jeffery I.B."/>
            <person name="Cooney J.C."/>
            <person name="Kagawa T.F."/>
            <person name="Liu W."/>
            <person name="Song Y."/>
            <person name="Salvetti E."/>
            <person name="Wrobel A."/>
            <person name="Rasinkangas P."/>
            <person name="Parkhill J."/>
            <person name="Rea M.C."/>
            <person name="O'Sullivan O."/>
            <person name="Ritari J."/>
            <person name="Douillard F.P."/>
            <person name="Paul Ross R."/>
            <person name="Yang R."/>
            <person name="Briner A.E."/>
            <person name="Felis G.E."/>
            <person name="de Vos W.M."/>
            <person name="Barrangou R."/>
            <person name="Klaenhammer T.R."/>
            <person name="Caufield P.W."/>
            <person name="Cui Y."/>
            <person name="Zhang H."/>
            <person name="O'Toole P.W."/>
        </authorList>
    </citation>
    <scope>NUCLEOTIDE SEQUENCE [LARGE SCALE GENOMIC DNA]</scope>
    <source>
        <strain evidence="10 11">DSM 15429</strain>
    </source>
</reference>
<dbReference type="GO" id="GO:0015421">
    <property type="term" value="F:ABC-type oligopeptide transporter activity"/>
    <property type="evidence" value="ECO:0007669"/>
    <property type="project" value="TreeGrafter"/>
</dbReference>
<feature type="transmembrane region" description="Helical" evidence="7">
    <location>
        <begin position="73"/>
        <end position="97"/>
    </location>
</feature>
<dbReference type="GO" id="GO:0005886">
    <property type="term" value="C:plasma membrane"/>
    <property type="evidence" value="ECO:0007669"/>
    <property type="project" value="UniProtKB-SubCell"/>
</dbReference>
<dbReference type="PANTHER" id="PTHR43394">
    <property type="entry name" value="ATP-DEPENDENT PERMEASE MDL1, MITOCHONDRIAL"/>
    <property type="match status" value="1"/>
</dbReference>
<dbReference type="Pfam" id="PF00005">
    <property type="entry name" value="ABC_tran"/>
    <property type="match status" value="1"/>
</dbReference>
<keyword evidence="2 7" id="KW-0812">Transmembrane</keyword>
<evidence type="ECO:0000256" key="1">
    <source>
        <dbReference type="ARBA" id="ARBA00004651"/>
    </source>
</evidence>
<comment type="caution">
    <text evidence="10">The sequence shown here is derived from an EMBL/GenBank/DDBJ whole genome shotgun (WGS) entry which is preliminary data.</text>
</comment>
<dbReference type="SUPFAM" id="SSF52540">
    <property type="entry name" value="P-loop containing nucleoside triphosphate hydrolases"/>
    <property type="match status" value="1"/>
</dbReference>
<evidence type="ECO:0000313" key="10">
    <source>
        <dbReference type="EMBL" id="KRL46428.1"/>
    </source>
</evidence>